<keyword evidence="3" id="KW-1185">Reference proteome</keyword>
<accession>A8ZVZ9</accession>
<name>A8ZVZ9_DESOH</name>
<dbReference type="eggNOG" id="ENOG5033P6C">
    <property type="taxonomic scope" value="Bacteria"/>
</dbReference>
<dbReference type="STRING" id="96561.Dole_0898"/>
<gene>
    <name evidence="2" type="ordered locus">Dole_0898</name>
</gene>
<proteinExistence type="predicted"/>
<evidence type="ECO:0000256" key="1">
    <source>
        <dbReference type="SAM" id="MobiDB-lite"/>
    </source>
</evidence>
<sequence length="126" mass="14689">MTLSSKSRLFFWLDNPGFLILSDFDIMLKAPPALMQKFNWLLDNSDIPPGEYPAYRTWLRFYLDFCKKYRHGYAEPRKTGTVKNKKVLQSILFWITRSGRVMTGREGARFDLRPGEKTGKSENDTG</sequence>
<reference evidence="2 3" key="1">
    <citation type="submission" date="2007-10" db="EMBL/GenBank/DDBJ databases">
        <title>Complete sequence of Desulfococcus oleovorans Hxd3.</title>
        <authorList>
            <consortium name="US DOE Joint Genome Institute"/>
            <person name="Copeland A."/>
            <person name="Lucas S."/>
            <person name="Lapidus A."/>
            <person name="Barry K."/>
            <person name="Glavina del Rio T."/>
            <person name="Dalin E."/>
            <person name="Tice H."/>
            <person name="Pitluck S."/>
            <person name="Kiss H."/>
            <person name="Brettin T."/>
            <person name="Bruce D."/>
            <person name="Detter J.C."/>
            <person name="Han C."/>
            <person name="Schmutz J."/>
            <person name="Larimer F."/>
            <person name="Land M."/>
            <person name="Hauser L."/>
            <person name="Kyrpides N."/>
            <person name="Kim E."/>
            <person name="Wawrik B."/>
            <person name="Richardson P."/>
        </authorList>
    </citation>
    <scope>NUCLEOTIDE SEQUENCE [LARGE SCALE GENOMIC DNA]</scope>
    <source>
        <strain evidence="3">DSM 6200 / JCM 39069 / Hxd3</strain>
    </source>
</reference>
<dbReference type="Proteomes" id="UP000008561">
    <property type="component" value="Chromosome"/>
</dbReference>
<dbReference type="KEGG" id="dol:Dole_0898"/>
<dbReference type="EMBL" id="CP000859">
    <property type="protein sequence ID" value="ABW66708.1"/>
    <property type="molecule type" value="Genomic_DNA"/>
</dbReference>
<organism evidence="2 3">
    <name type="scientific">Desulfosudis oleivorans (strain DSM 6200 / JCM 39069 / Hxd3)</name>
    <name type="common">Desulfococcus oleovorans</name>
    <dbReference type="NCBI Taxonomy" id="96561"/>
    <lineage>
        <taxon>Bacteria</taxon>
        <taxon>Pseudomonadati</taxon>
        <taxon>Thermodesulfobacteriota</taxon>
        <taxon>Desulfobacteria</taxon>
        <taxon>Desulfobacterales</taxon>
        <taxon>Desulfosudaceae</taxon>
        <taxon>Desulfosudis</taxon>
    </lineage>
</organism>
<evidence type="ECO:0000313" key="2">
    <source>
        <dbReference type="EMBL" id="ABW66708.1"/>
    </source>
</evidence>
<feature type="region of interest" description="Disordered" evidence="1">
    <location>
        <begin position="107"/>
        <end position="126"/>
    </location>
</feature>
<dbReference type="HOGENOM" id="CLU_1977939_0_0_7"/>
<evidence type="ECO:0000313" key="3">
    <source>
        <dbReference type="Proteomes" id="UP000008561"/>
    </source>
</evidence>
<protein>
    <submittedName>
        <fullName evidence="2">Uncharacterized protein</fullName>
    </submittedName>
</protein>
<dbReference type="AlphaFoldDB" id="A8ZVZ9"/>